<evidence type="ECO:0000313" key="4">
    <source>
        <dbReference type="EMBL" id="KAG8222021.1"/>
    </source>
</evidence>
<dbReference type="OrthoDB" id="8173462at2759"/>
<organism evidence="4 5">
    <name type="scientific">Ladona fulva</name>
    <name type="common">Scarce chaser dragonfly</name>
    <name type="synonym">Libellula fulva</name>
    <dbReference type="NCBI Taxonomy" id="123851"/>
    <lineage>
        <taxon>Eukaryota</taxon>
        <taxon>Metazoa</taxon>
        <taxon>Ecdysozoa</taxon>
        <taxon>Arthropoda</taxon>
        <taxon>Hexapoda</taxon>
        <taxon>Insecta</taxon>
        <taxon>Pterygota</taxon>
        <taxon>Palaeoptera</taxon>
        <taxon>Odonata</taxon>
        <taxon>Epiprocta</taxon>
        <taxon>Anisoptera</taxon>
        <taxon>Libelluloidea</taxon>
        <taxon>Libellulidae</taxon>
        <taxon>Ladona</taxon>
    </lineage>
</organism>
<dbReference type="SUPFAM" id="SSF54585">
    <property type="entry name" value="Cdc48 domain 2-like"/>
    <property type="match status" value="1"/>
</dbReference>
<keyword evidence="5" id="KW-1185">Reference proteome</keyword>
<keyword evidence="2" id="KW-0067">ATP-binding</keyword>
<name>A0A8K0NU57_LADFU</name>
<dbReference type="Pfam" id="PF09262">
    <property type="entry name" value="PEX-1N"/>
    <property type="match status" value="1"/>
</dbReference>
<dbReference type="EMBL" id="KZ308120">
    <property type="protein sequence ID" value="KAG8222021.1"/>
    <property type="molecule type" value="Genomic_DNA"/>
</dbReference>
<evidence type="ECO:0000259" key="3">
    <source>
        <dbReference type="Pfam" id="PF09262"/>
    </source>
</evidence>
<sequence length="191" mass="21553">MKQIFRVKLNDAKDCFLRVPHNLCKEDEFAKMVYGTASTAYFSVMPELTIDSDNLNATVSLNSCYARQLGISQDELVTVNFLKCLPTIQSVYGSHKSEDLDALELSRSSLEEKILQQIKVVWPEQSFPVWLGKRFNFIIKIESLSPPCSVGILCPGTELDLRPRLDTLSVKPKGFQQKNYLDSKASAEPED</sequence>
<evidence type="ECO:0000256" key="1">
    <source>
        <dbReference type="ARBA" id="ARBA00022741"/>
    </source>
</evidence>
<dbReference type="GO" id="GO:0005524">
    <property type="term" value="F:ATP binding"/>
    <property type="evidence" value="ECO:0007669"/>
    <property type="project" value="UniProtKB-KW"/>
</dbReference>
<evidence type="ECO:0000313" key="5">
    <source>
        <dbReference type="Proteomes" id="UP000792457"/>
    </source>
</evidence>
<dbReference type="AlphaFoldDB" id="A0A8K0NU57"/>
<evidence type="ECO:0000256" key="2">
    <source>
        <dbReference type="ARBA" id="ARBA00022840"/>
    </source>
</evidence>
<reference evidence="4" key="2">
    <citation type="submission" date="2017-10" db="EMBL/GenBank/DDBJ databases">
        <title>Ladona fulva Genome sequencing and assembly.</title>
        <authorList>
            <person name="Murali S."/>
            <person name="Richards S."/>
            <person name="Bandaranaike D."/>
            <person name="Bellair M."/>
            <person name="Blankenburg K."/>
            <person name="Chao H."/>
            <person name="Dinh H."/>
            <person name="Doddapaneni H."/>
            <person name="Dugan-Rocha S."/>
            <person name="Elkadiri S."/>
            <person name="Gnanaolivu R."/>
            <person name="Hernandez B."/>
            <person name="Skinner E."/>
            <person name="Javaid M."/>
            <person name="Lee S."/>
            <person name="Li M."/>
            <person name="Ming W."/>
            <person name="Munidasa M."/>
            <person name="Muniz J."/>
            <person name="Nguyen L."/>
            <person name="Hughes D."/>
            <person name="Osuji N."/>
            <person name="Pu L.-L."/>
            <person name="Puazo M."/>
            <person name="Qu C."/>
            <person name="Quiroz J."/>
            <person name="Raj R."/>
            <person name="Weissenberger G."/>
            <person name="Xin Y."/>
            <person name="Zou X."/>
            <person name="Han Y."/>
            <person name="Worley K."/>
            <person name="Muzny D."/>
            <person name="Gibbs R."/>
        </authorList>
    </citation>
    <scope>NUCLEOTIDE SEQUENCE</scope>
    <source>
        <strain evidence="4">Sampled in the wild</strain>
    </source>
</reference>
<dbReference type="InterPro" id="IPR015342">
    <property type="entry name" value="PEX1-N_C-lobe"/>
</dbReference>
<accession>A0A8K0NU57</accession>
<dbReference type="GO" id="GO:0005777">
    <property type="term" value="C:peroxisome"/>
    <property type="evidence" value="ECO:0007669"/>
    <property type="project" value="InterPro"/>
</dbReference>
<reference evidence="4" key="1">
    <citation type="submission" date="2013-04" db="EMBL/GenBank/DDBJ databases">
        <authorList>
            <person name="Qu J."/>
            <person name="Murali S.C."/>
            <person name="Bandaranaike D."/>
            <person name="Bellair M."/>
            <person name="Blankenburg K."/>
            <person name="Chao H."/>
            <person name="Dinh H."/>
            <person name="Doddapaneni H."/>
            <person name="Downs B."/>
            <person name="Dugan-Rocha S."/>
            <person name="Elkadiri S."/>
            <person name="Gnanaolivu R.D."/>
            <person name="Hernandez B."/>
            <person name="Javaid M."/>
            <person name="Jayaseelan J.C."/>
            <person name="Lee S."/>
            <person name="Li M."/>
            <person name="Ming W."/>
            <person name="Munidasa M."/>
            <person name="Muniz J."/>
            <person name="Nguyen L."/>
            <person name="Ongeri F."/>
            <person name="Osuji N."/>
            <person name="Pu L.-L."/>
            <person name="Puazo M."/>
            <person name="Qu C."/>
            <person name="Quiroz J."/>
            <person name="Raj R."/>
            <person name="Weissenberger G."/>
            <person name="Xin Y."/>
            <person name="Zou X."/>
            <person name="Han Y."/>
            <person name="Richards S."/>
            <person name="Worley K."/>
            <person name="Muzny D."/>
            <person name="Gibbs R."/>
        </authorList>
    </citation>
    <scope>NUCLEOTIDE SEQUENCE</scope>
    <source>
        <strain evidence="4">Sampled in the wild</strain>
    </source>
</reference>
<gene>
    <name evidence="4" type="ORF">J437_LFUL002782</name>
</gene>
<proteinExistence type="predicted"/>
<dbReference type="GO" id="GO:0007031">
    <property type="term" value="P:peroxisome organization"/>
    <property type="evidence" value="ECO:0007669"/>
    <property type="project" value="InterPro"/>
</dbReference>
<protein>
    <recommendedName>
        <fullName evidence="3">Peroxisomal ATPase PEX1 N-terminal C-lobe domain-containing protein</fullName>
    </recommendedName>
</protein>
<dbReference type="Gene3D" id="3.10.330.10">
    <property type="match status" value="1"/>
</dbReference>
<feature type="domain" description="Peroxisomal ATPase PEX1 N-terminal C-lobe" evidence="3">
    <location>
        <begin position="97"/>
        <end position="159"/>
    </location>
</feature>
<dbReference type="Proteomes" id="UP000792457">
    <property type="component" value="Unassembled WGS sequence"/>
</dbReference>
<keyword evidence="1" id="KW-0547">Nucleotide-binding</keyword>
<comment type="caution">
    <text evidence="4">The sequence shown here is derived from an EMBL/GenBank/DDBJ whole genome shotgun (WGS) entry which is preliminary data.</text>
</comment>
<dbReference type="InterPro" id="IPR029067">
    <property type="entry name" value="CDC48_domain_2-like_sf"/>
</dbReference>
<feature type="non-terminal residue" evidence="4">
    <location>
        <position position="191"/>
    </location>
</feature>
<dbReference type="Gene3D" id="2.40.40.20">
    <property type="match status" value="1"/>
</dbReference>